<dbReference type="CDD" id="cd02440">
    <property type="entry name" value="AdoMet_MTases"/>
    <property type="match status" value="1"/>
</dbReference>
<sequence length="521" mass="59053">MNEDVIKLESPSNIIKEGKAEILEPPGRKVFYNPVQEFNRDLSILSLHVLSEEWLENPEDRNGRSGTKKKFTILEALSATGLRSIRYAKEIPNVTQIIANDISEFATKSIKENVMYNNVENLVHVNHANAVSVMHNHIEPSKRFEAVDLDPYGSPTQFLDSAVQCVVDGGILLVTCTDMAILCGNFPETCYTKYGALSLRNQAQHEMAIRIVLQCIQSHASRYKRYIVPMLSVSVDFYIRVFVKIYTSAEKCKNVTSNLSLVYHCTSCDSVTLQPLGVKKKAKDNKNVKYCLPHVPVVDSKCSYCGGNHHVGGPIWNQPIHDENFVSKLLHSDKINELGTSKRLVGMLSMIKEELDVPLYYSSAKLSCFLKVPTIPIMKMRSAILNGNYKVSFSHASRQSIKTNAPMTFIWDIMREWAKENTTTKKPEVPGVVNYLLSQPVQNQIDFSLRPDANPLSREMRLTRYQENPLPFWGPGTRSTVMSLEENPKKNKNQSKKRFKRFKGSQKDTNESKEIELQQGE</sequence>
<evidence type="ECO:0000256" key="2">
    <source>
        <dbReference type="ARBA" id="ARBA00022603"/>
    </source>
</evidence>
<dbReference type="Proteomes" id="UP001359485">
    <property type="component" value="Unassembled WGS sequence"/>
</dbReference>
<dbReference type="Pfam" id="PF02005">
    <property type="entry name" value="TRM"/>
    <property type="match status" value="1"/>
</dbReference>
<evidence type="ECO:0000256" key="5">
    <source>
        <dbReference type="ARBA" id="ARBA00022694"/>
    </source>
</evidence>
<organism evidence="11 12">
    <name type="scientific">Polyplax serrata</name>
    <name type="common">Common mouse louse</name>
    <dbReference type="NCBI Taxonomy" id="468196"/>
    <lineage>
        <taxon>Eukaryota</taxon>
        <taxon>Metazoa</taxon>
        <taxon>Ecdysozoa</taxon>
        <taxon>Arthropoda</taxon>
        <taxon>Hexapoda</taxon>
        <taxon>Insecta</taxon>
        <taxon>Pterygota</taxon>
        <taxon>Neoptera</taxon>
        <taxon>Paraneoptera</taxon>
        <taxon>Psocodea</taxon>
        <taxon>Troctomorpha</taxon>
        <taxon>Phthiraptera</taxon>
        <taxon>Anoplura</taxon>
        <taxon>Polyplacidae</taxon>
        <taxon>Polyplax</taxon>
    </lineage>
</organism>
<dbReference type="PROSITE" id="PS51626">
    <property type="entry name" value="SAM_MT_TRM1"/>
    <property type="match status" value="1"/>
</dbReference>
<dbReference type="InterPro" id="IPR002905">
    <property type="entry name" value="Trm1"/>
</dbReference>
<accession>A0ABR1APF2</accession>
<comment type="caution">
    <text evidence="11">The sequence shown here is derived from an EMBL/GenBank/DDBJ whole genome shotgun (WGS) entry which is preliminary data.</text>
</comment>
<comment type="similarity">
    <text evidence="9">Belongs to the class I-like SAM-binding methyltransferase superfamily. Trm1 family.</text>
</comment>
<keyword evidence="4 9" id="KW-0949">S-adenosyl-L-methionine</keyword>
<reference evidence="11 12" key="1">
    <citation type="submission" date="2023-09" db="EMBL/GenBank/DDBJ databases">
        <title>Genomes of two closely related lineages of the louse Polyplax serrata with different host specificities.</title>
        <authorList>
            <person name="Martinu J."/>
            <person name="Tarabai H."/>
            <person name="Stefka J."/>
            <person name="Hypsa V."/>
        </authorList>
    </citation>
    <scope>NUCLEOTIDE SEQUENCE [LARGE SCALE GENOMIC DNA]</scope>
    <source>
        <strain evidence="11">98ZLc_SE</strain>
    </source>
</reference>
<comment type="catalytic activity">
    <reaction evidence="8 9">
        <text>guanosine(26) in tRNA + 2 S-adenosyl-L-methionine = N(2)-dimethylguanosine(26) in tRNA + 2 S-adenosyl-L-homocysteine + 2 H(+)</text>
        <dbReference type="Rhea" id="RHEA:43140"/>
        <dbReference type="Rhea" id="RHEA-COMP:10359"/>
        <dbReference type="Rhea" id="RHEA-COMP:10360"/>
        <dbReference type="ChEBI" id="CHEBI:15378"/>
        <dbReference type="ChEBI" id="CHEBI:57856"/>
        <dbReference type="ChEBI" id="CHEBI:59789"/>
        <dbReference type="ChEBI" id="CHEBI:74269"/>
        <dbReference type="ChEBI" id="CHEBI:74513"/>
        <dbReference type="EC" id="2.1.1.216"/>
    </reaction>
</comment>
<dbReference type="EMBL" id="JAWJWF010000046">
    <property type="protein sequence ID" value="KAK6624254.1"/>
    <property type="molecule type" value="Genomic_DNA"/>
</dbReference>
<keyword evidence="2 9" id="KW-0489">Methyltransferase</keyword>
<evidence type="ECO:0000256" key="6">
    <source>
        <dbReference type="ARBA" id="ARBA00022884"/>
    </source>
</evidence>
<evidence type="ECO:0000256" key="3">
    <source>
        <dbReference type="ARBA" id="ARBA00022679"/>
    </source>
</evidence>
<evidence type="ECO:0000313" key="12">
    <source>
        <dbReference type="Proteomes" id="UP001359485"/>
    </source>
</evidence>
<keyword evidence="6 9" id="KW-0694">RNA-binding</keyword>
<dbReference type="EC" id="2.1.1.216" evidence="7 9"/>
<dbReference type="PANTHER" id="PTHR10631:SF3">
    <property type="entry name" value="TRNA (GUANINE(26)-N(2))-DIMETHYLTRANSFERASE"/>
    <property type="match status" value="1"/>
</dbReference>
<evidence type="ECO:0000256" key="4">
    <source>
        <dbReference type="ARBA" id="ARBA00022691"/>
    </source>
</evidence>
<evidence type="ECO:0000313" key="11">
    <source>
        <dbReference type="EMBL" id="KAK6624254.1"/>
    </source>
</evidence>
<name>A0ABR1APF2_POLSC</name>
<dbReference type="InterPro" id="IPR042296">
    <property type="entry name" value="tRNA_met_Trm1_C"/>
</dbReference>
<dbReference type="NCBIfam" id="TIGR00308">
    <property type="entry name" value="TRM1"/>
    <property type="match status" value="1"/>
</dbReference>
<dbReference type="SUPFAM" id="SSF53335">
    <property type="entry name" value="S-adenosyl-L-methionine-dependent methyltransferases"/>
    <property type="match status" value="1"/>
</dbReference>
<proteinExistence type="inferred from homology"/>
<dbReference type="PANTHER" id="PTHR10631">
    <property type="entry name" value="N 2 ,N 2 -DIMETHYLGUANOSINE TRNA METHYLTRANSFERASE"/>
    <property type="match status" value="1"/>
</dbReference>
<gene>
    <name evidence="11" type="ORF">RUM44_011113</name>
</gene>
<keyword evidence="1 9" id="KW-0820">tRNA-binding</keyword>
<evidence type="ECO:0000256" key="9">
    <source>
        <dbReference type="PROSITE-ProRule" id="PRU00958"/>
    </source>
</evidence>
<feature type="compositionally biased region" description="Basic and acidic residues" evidence="10">
    <location>
        <begin position="505"/>
        <end position="521"/>
    </location>
</feature>
<keyword evidence="3 9" id="KW-0808">Transferase</keyword>
<evidence type="ECO:0000256" key="1">
    <source>
        <dbReference type="ARBA" id="ARBA00022555"/>
    </source>
</evidence>
<evidence type="ECO:0000256" key="10">
    <source>
        <dbReference type="SAM" id="MobiDB-lite"/>
    </source>
</evidence>
<evidence type="ECO:0000256" key="8">
    <source>
        <dbReference type="ARBA" id="ARBA00051897"/>
    </source>
</evidence>
<feature type="region of interest" description="Disordered" evidence="10">
    <location>
        <begin position="469"/>
        <end position="521"/>
    </location>
</feature>
<protein>
    <recommendedName>
        <fullName evidence="7 9">tRNA (guanine(26)-N(2))-dimethyltransferase</fullName>
        <ecNumber evidence="7 9">2.1.1.216</ecNumber>
    </recommendedName>
</protein>
<evidence type="ECO:0000256" key="7">
    <source>
        <dbReference type="ARBA" id="ARBA00039099"/>
    </source>
</evidence>
<feature type="compositionally biased region" description="Basic residues" evidence="10">
    <location>
        <begin position="490"/>
        <end position="504"/>
    </location>
</feature>
<keyword evidence="5 9" id="KW-0819">tRNA processing</keyword>
<dbReference type="Gene3D" id="3.30.56.70">
    <property type="entry name" value="N2,N2-dimethylguanosine tRNA methyltransferase, C-terminal domain"/>
    <property type="match status" value="1"/>
</dbReference>
<keyword evidence="12" id="KW-1185">Reference proteome</keyword>
<dbReference type="InterPro" id="IPR029063">
    <property type="entry name" value="SAM-dependent_MTases_sf"/>
</dbReference>
<dbReference type="Gene3D" id="3.40.50.150">
    <property type="entry name" value="Vaccinia Virus protein VP39"/>
    <property type="match status" value="1"/>
</dbReference>